<evidence type="ECO:0000313" key="2">
    <source>
        <dbReference type="EMBL" id="KAK3323178.1"/>
    </source>
</evidence>
<feature type="domain" description="SET" evidence="1">
    <location>
        <begin position="68"/>
        <end position="223"/>
    </location>
</feature>
<dbReference type="SMART" id="SM00317">
    <property type="entry name" value="SET"/>
    <property type="match status" value="1"/>
</dbReference>
<name>A0AAE0M977_9PEZI</name>
<evidence type="ECO:0000313" key="3">
    <source>
        <dbReference type="Proteomes" id="UP001286456"/>
    </source>
</evidence>
<dbReference type="SUPFAM" id="SSF82199">
    <property type="entry name" value="SET domain"/>
    <property type="match status" value="1"/>
</dbReference>
<protein>
    <recommendedName>
        <fullName evidence="1">SET domain-containing protein</fullName>
    </recommendedName>
</protein>
<sequence length="367" mass="39882">METQCIHNPYTSRWQGPHGCVGEFCLFANPGFANGRGIVAITTEQNIENLKAKEKKTTIAPAHPKTNPSFTITKIKNKGLGLVANTTLHRGDAIMTQTPAILVHRNFLERLPPSKQHALLDAAIARLPSPLRTAFLAQMGHIEGHKITAILATNAFQMNLGGGSDGHHYGNFPEVSRFNHDCRPNVAFHIASGDSEDGSSLLTHTTTAVRTIHPGEELTISYLGAFEPRAARQLRAQHAWGFECTCSQCSLPGDAADASDSRLSEIAEIEKELADVRSQKVNVAMLRKLAGLYEEERLEASVASAYTLIALNGNMLGEEGMAREYARRAAEALVIENGVGSGDEGAMRELAERPREHFTWRAGVGRG</sequence>
<dbReference type="CDD" id="cd20071">
    <property type="entry name" value="SET_SMYD"/>
    <property type="match status" value="1"/>
</dbReference>
<proteinExistence type="predicted"/>
<dbReference type="PANTHER" id="PTHR47332">
    <property type="entry name" value="SET DOMAIN-CONTAINING PROTEIN 5"/>
    <property type="match status" value="1"/>
</dbReference>
<reference evidence="2" key="2">
    <citation type="submission" date="2023-06" db="EMBL/GenBank/DDBJ databases">
        <authorList>
            <consortium name="Lawrence Berkeley National Laboratory"/>
            <person name="Haridas S."/>
            <person name="Hensen N."/>
            <person name="Bonometti L."/>
            <person name="Westerberg I."/>
            <person name="Brannstrom I.O."/>
            <person name="Guillou S."/>
            <person name="Cros-Aarteil S."/>
            <person name="Calhoun S."/>
            <person name="Kuo A."/>
            <person name="Mondo S."/>
            <person name="Pangilinan J."/>
            <person name="Riley R."/>
            <person name="Labutti K."/>
            <person name="Andreopoulos B."/>
            <person name="Lipzen A."/>
            <person name="Chen C."/>
            <person name="Yanf M."/>
            <person name="Daum C."/>
            <person name="Ng V."/>
            <person name="Clum A."/>
            <person name="Steindorff A."/>
            <person name="Ohm R."/>
            <person name="Martin F."/>
            <person name="Silar P."/>
            <person name="Natvig D."/>
            <person name="Lalanne C."/>
            <person name="Gautier V."/>
            <person name="Ament-Velasquez S.L."/>
            <person name="Kruys A."/>
            <person name="Hutchinson M.I."/>
            <person name="Powell A.J."/>
            <person name="Barry K."/>
            <person name="Miller A.N."/>
            <person name="Grigoriev I.V."/>
            <person name="Debuchy R."/>
            <person name="Gladieux P."/>
            <person name="Thoren M.H."/>
            <person name="Johannesson H."/>
        </authorList>
    </citation>
    <scope>NUCLEOTIDE SEQUENCE</scope>
    <source>
        <strain evidence="2">SMH4131-1</strain>
    </source>
</reference>
<keyword evidence="3" id="KW-1185">Reference proteome</keyword>
<dbReference type="Gene3D" id="2.170.270.10">
    <property type="entry name" value="SET domain"/>
    <property type="match status" value="1"/>
</dbReference>
<dbReference type="Pfam" id="PF00856">
    <property type="entry name" value="SET"/>
    <property type="match status" value="1"/>
</dbReference>
<accession>A0AAE0M977</accession>
<dbReference type="Proteomes" id="UP001286456">
    <property type="component" value="Unassembled WGS sequence"/>
</dbReference>
<dbReference type="EMBL" id="JAUEPO010000004">
    <property type="protein sequence ID" value="KAK3323178.1"/>
    <property type="molecule type" value="Genomic_DNA"/>
</dbReference>
<reference evidence="2" key="1">
    <citation type="journal article" date="2023" name="Mol. Phylogenet. Evol.">
        <title>Genome-scale phylogeny and comparative genomics of the fungal order Sordariales.</title>
        <authorList>
            <person name="Hensen N."/>
            <person name="Bonometti L."/>
            <person name="Westerberg I."/>
            <person name="Brannstrom I.O."/>
            <person name="Guillou S."/>
            <person name="Cros-Aarteil S."/>
            <person name="Calhoun S."/>
            <person name="Haridas S."/>
            <person name="Kuo A."/>
            <person name="Mondo S."/>
            <person name="Pangilinan J."/>
            <person name="Riley R."/>
            <person name="LaButti K."/>
            <person name="Andreopoulos B."/>
            <person name="Lipzen A."/>
            <person name="Chen C."/>
            <person name="Yan M."/>
            <person name="Daum C."/>
            <person name="Ng V."/>
            <person name="Clum A."/>
            <person name="Steindorff A."/>
            <person name="Ohm R.A."/>
            <person name="Martin F."/>
            <person name="Silar P."/>
            <person name="Natvig D.O."/>
            <person name="Lalanne C."/>
            <person name="Gautier V."/>
            <person name="Ament-Velasquez S.L."/>
            <person name="Kruys A."/>
            <person name="Hutchinson M.I."/>
            <person name="Powell A.J."/>
            <person name="Barry K."/>
            <person name="Miller A.N."/>
            <person name="Grigoriev I.V."/>
            <person name="Debuchy R."/>
            <person name="Gladieux P."/>
            <person name="Hiltunen Thoren M."/>
            <person name="Johannesson H."/>
        </authorList>
    </citation>
    <scope>NUCLEOTIDE SEQUENCE</scope>
    <source>
        <strain evidence="2">SMH4131-1</strain>
    </source>
</reference>
<dbReference type="AlphaFoldDB" id="A0AAE0M977"/>
<dbReference type="PANTHER" id="PTHR47332:SF6">
    <property type="entry name" value="SET DOMAIN-CONTAINING PROTEIN"/>
    <property type="match status" value="1"/>
</dbReference>
<evidence type="ECO:0000259" key="1">
    <source>
        <dbReference type="PROSITE" id="PS50280"/>
    </source>
</evidence>
<dbReference type="InterPro" id="IPR053185">
    <property type="entry name" value="SET_domain_protein"/>
</dbReference>
<gene>
    <name evidence="2" type="ORF">B0T19DRAFT_492048</name>
</gene>
<dbReference type="InterPro" id="IPR001214">
    <property type="entry name" value="SET_dom"/>
</dbReference>
<dbReference type="InterPro" id="IPR046341">
    <property type="entry name" value="SET_dom_sf"/>
</dbReference>
<dbReference type="PROSITE" id="PS50280">
    <property type="entry name" value="SET"/>
    <property type="match status" value="1"/>
</dbReference>
<comment type="caution">
    <text evidence="2">The sequence shown here is derived from an EMBL/GenBank/DDBJ whole genome shotgun (WGS) entry which is preliminary data.</text>
</comment>
<organism evidence="2 3">
    <name type="scientific">Cercophora scortea</name>
    <dbReference type="NCBI Taxonomy" id="314031"/>
    <lineage>
        <taxon>Eukaryota</taxon>
        <taxon>Fungi</taxon>
        <taxon>Dikarya</taxon>
        <taxon>Ascomycota</taxon>
        <taxon>Pezizomycotina</taxon>
        <taxon>Sordariomycetes</taxon>
        <taxon>Sordariomycetidae</taxon>
        <taxon>Sordariales</taxon>
        <taxon>Lasiosphaeriaceae</taxon>
        <taxon>Cercophora</taxon>
    </lineage>
</organism>